<dbReference type="Gene3D" id="1.20.140.70">
    <property type="entry name" value="Oligopeptidase f, N-terminal domain"/>
    <property type="match status" value="1"/>
</dbReference>
<dbReference type="GO" id="GO:0046872">
    <property type="term" value="F:metal ion binding"/>
    <property type="evidence" value="ECO:0007669"/>
    <property type="project" value="UniProtKB-UniRule"/>
</dbReference>
<dbReference type="InterPro" id="IPR011977">
    <property type="entry name" value="Pept_M3B_clade3"/>
</dbReference>
<dbReference type="RefSeq" id="WP_125983262.1">
    <property type="nucleotide sequence ID" value="NZ_NGJS01000003.1"/>
</dbReference>
<comment type="similarity">
    <text evidence="6">Belongs to the peptidase M3 family.</text>
</comment>
<dbReference type="InterPro" id="IPR034006">
    <property type="entry name" value="M3B_PepF_2"/>
</dbReference>
<dbReference type="NCBIfam" id="TIGR02290">
    <property type="entry name" value="M3_fam_3"/>
    <property type="match status" value="1"/>
</dbReference>
<keyword evidence="10" id="KW-1185">Reference proteome</keyword>
<dbReference type="CDD" id="cd09607">
    <property type="entry name" value="M3B_PepF"/>
    <property type="match status" value="1"/>
</dbReference>
<evidence type="ECO:0000256" key="6">
    <source>
        <dbReference type="RuleBase" id="RU003435"/>
    </source>
</evidence>
<dbReference type="Pfam" id="PF08439">
    <property type="entry name" value="Peptidase_M3_N"/>
    <property type="match status" value="1"/>
</dbReference>
<dbReference type="GO" id="GO:0004222">
    <property type="term" value="F:metalloendopeptidase activity"/>
    <property type="evidence" value="ECO:0007669"/>
    <property type="project" value="InterPro"/>
</dbReference>
<dbReference type="GO" id="GO:0006508">
    <property type="term" value="P:proteolysis"/>
    <property type="evidence" value="ECO:0007669"/>
    <property type="project" value="UniProtKB-KW"/>
</dbReference>
<dbReference type="InterPro" id="IPR001333">
    <property type="entry name" value="Peptidase_M32_Taq"/>
</dbReference>
<sequence>MTYSITWDLDSLFDGGVESKELSDRLSLLDTQLKEFDGLVKNWNVEADTPNFADFNQIFSTIETTQKGLSQLVSYVTAIQSADVTNKKAGTILAAIYGKITEFDNSHIILVKKLTGMSDDAWKQLLAIPLLQEQGVAFNLNEMRTRGQRLLSEAEETIINQLTNDGLTGWSTHYDTIVAQITIPFTEKDGTTLDLSAGQAFNRMMGDADANVRKDLFNKWEAAWAKEAPILADTLNHLDGFRLTTNKLHGITDHLEIPLEYNRMSKKTLQAMWGAISENKQPFVDFLTRKANLFGKKRMEWQDQDAPVLIGDFKEKRYSFDQAAEFIIENFNKFSPKMSDFAKKAFEQSWIEAEDRPGKRPGGYCTGLPESQESRIFMTYGESINEVATLAHELGHAFHSHVMWDLPTISQDYAMNVAETASTFAELIVADATLQQAASIEEKVNLLDIKIQNSIAMFMNIHARFIFEDNFHKKRKEQLLTDEDITELMVAAQKESYCDSLASYHPHFWASKLHFYIDSVPFYNFPYTFGYLFSMGIYAFAKEKGTNFEDDYIALLRDTASMNTEELAEKHLGVDLTKADFWQAGINMIKKDVAEFIELTNDYIN</sequence>
<comment type="caution">
    <text evidence="9">The sequence shown here is derived from an EMBL/GenBank/DDBJ whole genome shotgun (WGS) entry which is preliminary data.</text>
</comment>
<name>A0A430A067_9ENTE</name>
<keyword evidence="5 6" id="KW-0482">Metalloprotease</keyword>
<dbReference type="InterPro" id="IPR001567">
    <property type="entry name" value="Pept_M3A_M3B_dom"/>
</dbReference>
<accession>A0A430A067</accession>
<dbReference type="EMBL" id="NGJS01000003">
    <property type="protein sequence ID" value="RST99729.1"/>
    <property type="molecule type" value="Genomic_DNA"/>
</dbReference>
<dbReference type="InterPro" id="IPR042088">
    <property type="entry name" value="OligoPept_F_C"/>
</dbReference>
<feature type="domain" description="Oligopeptidase F N-terminal" evidence="8">
    <location>
        <begin position="116"/>
        <end position="182"/>
    </location>
</feature>
<dbReference type="PANTHER" id="PTHR34217">
    <property type="entry name" value="METAL-DEPENDENT CARBOXYPEPTIDASE"/>
    <property type="match status" value="1"/>
</dbReference>
<protein>
    <submittedName>
        <fullName evidence="9">Oligoendopeptidase</fullName>
    </submittedName>
</protein>
<evidence type="ECO:0000313" key="10">
    <source>
        <dbReference type="Proteomes" id="UP000287857"/>
    </source>
</evidence>
<dbReference type="Pfam" id="PF01432">
    <property type="entry name" value="Peptidase_M3"/>
    <property type="match status" value="1"/>
</dbReference>
<dbReference type="PANTHER" id="PTHR34217:SF1">
    <property type="entry name" value="CARBOXYPEPTIDASE 1"/>
    <property type="match status" value="1"/>
</dbReference>
<evidence type="ECO:0000256" key="4">
    <source>
        <dbReference type="ARBA" id="ARBA00022833"/>
    </source>
</evidence>
<keyword evidence="3 6" id="KW-0378">Hydrolase</keyword>
<keyword evidence="2 6" id="KW-0479">Metal-binding</keyword>
<evidence type="ECO:0000256" key="3">
    <source>
        <dbReference type="ARBA" id="ARBA00022801"/>
    </source>
</evidence>
<evidence type="ECO:0000313" key="9">
    <source>
        <dbReference type="EMBL" id="RST99729.1"/>
    </source>
</evidence>
<reference evidence="9 10" key="1">
    <citation type="submission" date="2017-05" db="EMBL/GenBank/DDBJ databases">
        <title>Vagococcus spp. assemblies.</title>
        <authorList>
            <person name="Gulvik C.A."/>
        </authorList>
    </citation>
    <scope>NUCLEOTIDE SEQUENCE [LARGE SCALE GENOMIC DNA]</scope>
    <source>
        <strain evidence="9 10">SS1995</strain>
    </source>
</reference>
<evidence type="ECO:0000259" key="7">
    <source>
        <dbReference type="Pfam" id="PF01432"/>
    </source>
</evidence>
<dbReference type="SUPFAM" id="SSF55486">
    <property type="entry name" value="Metalloproteases ('zincins'), catalytic domain"/>
    <property type="match status" value="1"/>
</dbReference>
<comment type="cofactor">
    <cofactor evidence="6">
        <name>Zn(2+)</name>
        <dbReference type="ChEBI" id="CHEBI:29105"/>
    </cofactor>
    <text evidence="6">Binds 1 zinc ion.</text>
</comment>
<keyword evidence="4 6" id="KW-0862">Zinc</keyword>
<organism evidence="9 10">
    <name type="scientific">Vagococcus vulneris</name>
    <dbReference type="NCBI Taxonomy" id="1977869"/>
    <lineage>
        <taxon>Bacteria</taxon>
        <taxon>Bacillati</taxon>
        <taxon>Bacillota</taxon>
        <taxon>Bacilli</taxon>
        <taxon>Lactobacillales</taxon>
        <taxon>Enterococcaceae</taxon>
        <taxon>Vagococcus</taxon>
    </lineage>
</organism>
<gene>
    <name evidence="9" type="ORF">CBF37_03100</name>
</gene>
<proteinExistence type="inferred from homology"/>
<evidence type="ECO:0000256" key="2">
    <source>
        <dbReference type="ARBA" id="ARBA00022723"/>
    </source>
</evidence>
<dbReference type="Gene3D" id="1.10.1370.20">
    <property type="entry name" value="Oligoendopeptidase f, C-terminal domain"/>
    <property type="match status" value="1"/>
</dbReference>
<dbReference type="InterPro" id="IPR013647">
    <property type="entry name" value="OligopepF_N_dom"/>
</dbReference>
<evidence type="ECO:0000256" key="5">
    <source>
        <dbReference type="ARBA" id="ARBA00023049"/>
    </source>
</evidence>
<keyword evidence="1 6" id="KW-0645">Protease</keyword>
<dbReference type="Proteomes" id="UP000287857">
    <property type="component" value="Unassembled WGS sequence"/>
</dbReference>
<feature type="domain" description="Peptidase M3A/M3B catalytic" evidence="7">
    <location>
        <begin position="204"/>
        <end position="586"/>
    </location>
</feature>
<evidence type="ECO:0000259" key="8">
    <source>
        <dbReference type="Pfam" id="PF08439"/>
    </source>
</evidence>
<dbReference type="GO" id="GO:0004181">
    <property type="term" value="F:metallocarboxypeptidase activity"/>
    <property type="evidence" value="ECO:0007669"/>
    <property type="project" value="InterPro"/>
</dbReference>
<dbReference type="OrthoDB" id="9769691at2"/>
<evidence type="ECO:0000256" key="1">
    <source>
        <dbReference type="ARBA" id="ARBA00022670"/>
    </source>
</evidence>
<dbReference type="AlphaFoldDB" id="A0A430A067"/>